<dbReference type="GO" id="GO:0004088">
    <property type="term" value="F:carbamoyl-phosphate synthase (glutamine-hydrolyzing) activity"/>
    <property type="evidence" value="ECO:0007669"/>
    <property type="project" value="TreeGrafter"/>
</dbReference>
<gene>
    <name evidence="5" type="ORF">HOLleu_43426</name>
</gene>
<dbReference type="PROSITE" id="PS51855">
    <property type="entry name" value="MGS"/>
    <property type="match status" value="1"/>
</dbReference>
<dbReference type="SMART" id="SM00851">
    <property type="entry name" value="MGS"/>
    <property type="match status" value="1"/>
</dbReference>
<dbReference type="InterPro" id="IPR036914">
    <property type="entry name" value="MGS-like_dom_sf"/>
</dbReference>
<evidence type="ECO:0000259" key="4">
    <source>
        <dbReference type="PROSITE" id="PS51855"/>
    </source>
</evidence>
<proteinExistence type="predicted"/>
<dbReference type="PANTHER" id="PTHR11405:SF53">
    <property type="entry name" value="CARBAMOYL-PHOSPHATE SYNTHASE [AMMONIA], MITOCHONDRIAL"/>
    <property type="match status" value="1"/>
</dbReference>
<sequence length="305" mass="34620">MIFPLASSSIEFDRCVVSCIRSLRDMGRRTVKVNHNPETVSPDFDECDRLYFEELSRERMLDIYNQEDEALEFAATVDYSTLVSMTFFCSQNFVRIVLAIRFNGSAMNVCYGPDELRKFLEEGTRVFEEHPVVITKFTENSREVEMDAVPSNGKVVCHAITEHVENAGVHLGDATLILPPQTISSEAIEKLFATEKTVKYLQDHNIPASTVVWPLAVIEEEEREYPPATRLIQGRTIDLVINLPNHNTKFVKDIYLIRRFAVDSGVPLLTNFELFAEALDEVGNLDASTLFHFTKPRGSNFSKEA</sequence>
<dbReference type="Proteomes" id="UP001152320">
    <property type="component" value="Unassembled WGS sequence"/>
</dbReference>
<dbReference type="SUPFAM" id="SSF52335">
    <property type="entry name" value="Methylglyoxal synthase-like"/>
    <property type="match status" value="1"/>
</dbReference>
<dbReference type="InterPro" id="IPR016185">
    <property type="entry name" value="PreATP-grasp_dom_sf"/>
</dbReference>
<dbReference type="InterPro" id="IPR058047">
    <property type="entry name" value="CPSase_preATP-grasp"/>
</dbReference>
<dbReference type="Pfam" id="PF25596">
    <property type="entry name" value="CPSase_L_D1"/>
    <property type="match status" value="1"/>
</dbReference>
<protein>
    <submittedName>
        <fullName evidence="5">Carbamoyl-phosphate synthase arginine-specific large chain</fullName>
    </submittedName>
</protein>
<keyword evidence="3" id="KW-0067">ATP-binding</keyword>
<reference evidence="5" key="1">
    <citation type="submission" date="2021-10" db="EMBL/GenBank/DDBJ databases">
        <title>Tropical sea cucumber genome reveals ecological adaptation and Cuvierian tubules defense mechanism.</title>
        <authorList>
            <person name="Chen T."/>
        </authorList>
    </citation>
    <scope>NUCLEOTIDE SEQUENCE</scope>
    <source>
        <strain evidence="5">Nanhai2018</strain>
        <tissue evidence="5">Muscle</tissue>
    </source>
</reference>
<feature type="domain" description="MGS-like" evidence="4">
    <location>
        <begin position="147"/>
        <end position="305"/>
    </location>
</feature>
<evidence type="ECO:0000256" key="1">
    <source>
        <dbReference type="ARBA" id="ARBA00022598"/>
    </source>
</evidence>
<dbReference type="OrthoDB" id="434at2759"/>
<accession>A0A9Q0YBL0</accession>
<keyword evidence="1" id="KW-0436">Ligase</keyword>
<dbReference type="Pfam" id="PF02142">
    <property type="entry name" value="MGS"/>
    <property type="match status" value="1"/>
</dbReference>
<dbReference type="AlphaFoldDB" id="A0A9Q0YBL0"/>
<keyword evidence="6" id="KW-1185">Reference proteome</keyword>
<dbReference type="InterPro" id="IPR011607">
    <property type="entry name" value="MGS-like_dom"/>
</dbReference>
<evidence type="ECO:0000313" key="5">
    <source>
        <dbReference type="EMBL" id="KAJ8018534.1"/>
    </source>
</evidence>
<dbReference type="EMBL" id="JAIZAY010000303">
    <property type="protein sequence ID" value="KAJ8018534.1"/>
    <property type="molecule type" value="Genomic_DNA"/>
</dbReference>
<evidence type="ECO:0000313" key="6">
    <source>
        <dbReference type="Proteomes" id="UP001152320"/>
    </source>
</evidence>
<organism evidence="5 6">
    <name type="scientific">Holothuria leucospilota</name>
    <name type="common">Black long sea cucumber</name>
    <name type="synonym">Mertensiothuria leucospilota</name>
    <dbReference type="NCBI Taxonomy" id="206669"/>
    <lineage>
        <taxon>Eukaryota</taxon>
        <taxon>Metazoa</taxon>
        <taxon>Echinodermata</taxon>
        <taxon>Eleutherozoa</taxon>
        <taxon>Echinozoa</taxon>
        <taxon>Holothuroidea</taxon>
        <taxon>Aspidochirotacea</taxon>
        <taxon>Aspidochirotida</taxon>
        <taxon>Holothuriidae</taxon>
        <taxon>Holothuria</taxon>
    </lineage>
</organism>
<comment type="caution">
    <text evidence="5">The sequence shown here is derived from an EMBL/GenBank/DDBJ whole genome shotgun (WGS) entry which is preliminary data.</text>
</comment>
<dbReference type="GO" id="GO:0005737">
    <property type="term" value="C:cytoplasm"/>
    <property type="evidence" value="ECO:0007669"/>
    <property type="project" value="TreeGrafter"/>
</dbReference>
<dbReference type="Gene3D" id="3.40.50.1380">
    <property type="entry name" value="Methylglyoxal synthase-like domain"/>
    <property type="match status" value="1"/>
</dbReference>
<dbReference type="GO" id="GO:0005524">
    <property type="term" value="F:ATP binding"/>
    <property type="evidence" value="ECO:0007669"/>
    <property type="project" value="UniProtKB-KW"/>
</dbReference>
<dbReference type="SUPFAM" id="SSF56059">
    <property type="entry name" value="Glutathione synthetase ATP-binding domain-like"/>
    <property type="match status" value="1"/>
</dbReference>
<dbReference type="Gene3D" id="3.40.50.20">
    <property type="match status" value="1"/>
</dbReference>
<dbReference type="SUPFAM" id="SSF52440">
    <property type="entry name" value="PreATP-grasp domain"/>
    <property type="match status" value="1"/>
</dbReference>
<evidence type="ECO:0000256" key="2">
    <source>
        <dbReference type="ARBA" id="ARBA00022741"/>
    </source>
</evidence>
<evidence type="ECO:0000256" key="3">
    <source>
        <dbReference type="ARBA" id="ARBA00022840"/>
    </source>
</evidence>
<name>A0A9Q0YBL0_HOLLE</name>
<keyword evidence="2" id="KW-0547">Nucleotide-binding</keyword>
<dbReference type="GO" id="GO:0006541">
    <property type="term" value="P:glutamine metabolic process"/>
    <property type="evidence" value="ECO:0007669"/>
    <property type="project" value="TreeGrafter"/>
</dbReference>
<dbReference type="PANTHER" id="PTHR11405">
    <property type="entry name" value="CARBAMOYLTRANSFERASE FAMILY MEMBER"/>
    <property type="match status" value="1"/>
</dbReference>